<organism evidence="1 2">
    <name type="scientific">Paraburkholderia phenazinium</name>
    <dbReference type="NCBI Taxonomy" id="60549"/>
    <lineage>
        <taxon>Bacteria</taxon>
        <taxon>Pseudomonadati</taxon>
        <taxon>Pseudomonadota</taxon>
        <taxon>Betaproteobacteria</taxon>
        <taxon>Burkholderiales</taxon>
        <taxon>Burkholderiaceae</taxon>
        <taxon>Paraburkholderia</taxon>
    </lineage>
</organism>
<accession>A0A1G8ERY1</accession>
<evidence type="ECO:0000313" key="1">
    <source>
        <dbReference type="EMBL" id="SDH72661.1"/>
    </source>
</evidence>
<proteinExistence type="predicted"/>
<gene>
    <name evidence="1" type="ORF">SAMN05216466_112208</name>
</gene>
<protein>
    <submittedName>
        <fullName evidence="1">Uncharacterized protein</fullName>
    </submittedName>
</protein>
<evidence type="ECO:0000313" key="2">
    <source>
        <dbReference type="Proteomes" id="UP000199706"/>
    </source>
</evidence>
<dbReference type="RefSeq" id="WP_175772294.1">
    <property type="nucleotide sequence ID" value="NZ_CADERL010000007.1"/>
</dbReference>
<sequence length="51" mass="5463">MDFTNGVCIFPLCGLGVSLFSDQLLYALLSGNRLILSTAGVMALFSMAEDF</sequence>
<dbReference type="EMBL" id="FNCJ01000012">
    <property type="protein sequence ID" value="SDH72661.1"/>
    <property type="molecule type" value="Genomic_DNA"/>
</dbReference>
<dbReference type="Proteomes" id="UP000199706">
    <property type="component" value="Unassembled WGS sequence"/>
</dbReference>
<dbReference type="AlphaFoldDB" id="A0A1G8ERY1"/>
<name>A0A1G8ERY1_9BURK</name>
<reference evidence="1 2" key="1">
    <citation type="submission" date="2016-10" db="EMBL/GenBank/DDBJ databases">
        <authorList>
            <person name="de Groot N.N."/>
        </authorList>
    </citation>
    <scope>NUCLEOTIDE SEQUENCE [LARGE SCALE GENOMIC DNA]</scope>
    <source>
        <strain evidence="1 2">LMG 2247</strain>
    </source>
</reference>